<dbReference type="SUPFAM" id="SSF46689">
    <property type="entry name" value="Homeodomain-like"/>
    <property type="match status" value="1"/>
</dbReference>
<feature type="DNA-binding region" description="H-T-H motif" evidence="2">
    <location>
        <begin position="39"/>
        <end position="58"/>
    </location>
</feature>
<dbReference type="Pfam" id="PF00440">
    <property type="entry name" value="TetR_N"/>
    <property type="match status" value="1"/>
</dbReference>
<dbReference type="OrthoDB" id="8688418at2"/>
<dbReference type="Gene3D" id="1.10.357.10">
    <property type="entry name" value="Tetracycline Repressor, domain 2"/>
    <property type="match status" value="1"/>
</dbReference>
<dbReference type="InterPro" id="IPR009057">
    <property type="entry name" value="Homeodomain-like_sf"/>
</dbReference>
<protein>
    <submittedName>
        <fullName evidence="4">TetR family transcriptional regulator</fullName>
    </submittedName>
</protein>
<organism evidence="4 5">
    <name type="scientific">Gulosibacter macacae</name>
    <dbReference type="NCBI Taxonomy" id="2488791"/>
    <lineage>
        <taxon>Bacteria</taxon>
        <taxon>Bacillati</taxon>
        <taxon>Actinomycetota</taxon>
        <taxon>Actinomycetes</taxon>
        <taxon>Micrococcales</taxon>
        <taxon>Microbacteriaceae</taxon>
        <taxon>Gulosibacter</taxon>
    </lineage>
</organism>
<dbReference type="AlphaFoldDB" id="A0A3P3VZB3"/>
<dbReference type="RefSeq" id="WP_124969739.1">
    <property type="nucleotide sequence ID" value="NZ_RQVS01000003.1"/>
</dbReference>
<dbReference type="EMBL" id="RQVS01000003">
    <property type="protein sequence ID" value="RRJ87834.1"/>
    <property type="molecule type" value="Genomic_DNA"/>
</dbReference>
<keyword evidence="5" id="KW-1185">Reference proteome</keyword>
<evidence type="ECO:0000256" key="2">
    <source>
        <dbReference type="PROSITE-ProRule" id="PRU00335"/>
    </source>
</evidence>
<name>A0A3P3VZB3_9MICO</name>
<keyword evidence="1 2" id="KW-0238">DNA-binding</keyword>
<proteinExistence type="predicted"/>
<dbReference type="PROSITE" id="PS50977">
    <property type="entry name" value="HTH_TETR_2"/>
    <property type="match status" value="1"/>
</dbReference>
<evidence type="ECO:0000313" key="5">
    <source>
        <dbReference type="Proteomes" id="UP000274391"/>
    </source>
</evidence>
<gene>
    <name evidence="4" type="ORF">EG850_02945</name>
</gene>
<comment type="caution">
    <text evidence="4">The sequence shown here is derived from an EMBL/GenBank/DDBJ whole genome shotgun (WGS) entry which is preliminary data.</text>
</comment>
<evidence type="ECO:0000313" key="4">
    <source>
        <dbReference type="EMBL" id="RRJ87834.1"/>
    </source>
</evidence>
<evidence type="ECO:0000259" key="3">
    <source>
        <dbReference type="PROSITE" id="PS50977"/>
    </source>
</evidence>
<dbReference type="InterPro" id="IPR001647">
    <property type="entry name" value="HTH_TetR"/>
</dbReference>
<evidence type="ECO:0000256" key="1">
    <source>
        <dbReference type="ARBA" id="ARBA00023125"/>
    </source>
</evidence>
<accession>A0A3P3VZB3</accession>
<dbReference type="GO" id="GO:0003677">
    <property type="term" value="F:DNA binding"/>
    <property type="evidence" value="ECO:0007669"/>
    <property type="project" value="UniProtKB-UniRule"/>
</dbReference>
<dbReference type="Proteomes" id="UP000274391">
    <property type="component" value="Unassembled WGS sequence"/>
</dbReference>
<feature type="domain" description="HTH tetR-type" evidence="3">
    <location>
        <begin position="16"/>
        <end position="76"/>
    </location>
</feature>
<sequence length="211" mass="23960">MIEDGANIGLRELKRRATENAIEESAIRIALEEGPDAVTVERICHEAFISRSTFFNYFPTRDAAIFGRPLTFESSPRVDEIFNAWGHDLMVGIALAVLESLGAELVNTDVARKRMALYAKYPDTADRISWEIGAARRNVEAVVSDWLVRHPEHQKLDDPYEEAHVVVTMSAMVGEELFKIWMQRENDLVITLEDIVGARERVRELTRPYSG</sequence>
<reference evidence="4 5" key="1">
    <citation type="submission" date="2018-11" db="EMBL/GenBank/DDBJ databases">
        <title>YIM 102482-1 draft genome.</title>
        <authorList>
            <person name="Li G."/>
            <person name="Jiang Y."/>
        </authorList>
    </citation>
    <scope>NUCLEOTIDE SEQUENCE [LARGE SCALE GENOMIC DNA]</scope>
    <source>
        <strain evidence="4 5">YIM 102482-1</strain>
    </source>
</reference>